<dbReference type="PANTHER" id="PTHR30221:SF1">
    <property type="entry name" value="SMALL-CONDUCTANCE MECHANOSENSITIVE CHANNEL"/>
    <property type="match status" value="1"/>
</dbReference>
<dbReference type="SUPFAM" id="SSF50182">
    <property type="entry name" value="Sm-like ribonucleoproteins"/>
    <property type="match status" value="1"/>
</dbReference>
<keyword evidence="5" id="KW-1003">Cell membrane</keyword>
<evidence type="ECO:0000256" key="3">
    <source>
        <dbReference type="ARBA" id="ARBA00022989"/>
    </source>
</evidence>
<dbReference type="Pfam" id="PF00924">
    <property type="entry name" value="MS_channel_2nd"/>
    <property type="match status" value="1"/>
</dbReference>
<dbReference type="SMART" id="SM00100">
    <property type="entry name" value="cNMP"/>
    <property type="match status" value="1"/>
</dbReference>
<dbReference type="InterPro" id="IPR000595">
    <property type="entry name" value="cNMP-bd_dom"/>
</dbReference>
<keyword evidence="8" id="KW-1185">Reference proteome</keyword>
<comment type="function">
    <text evidence="5">Mechanosensitive channel that participates in the regulation of osmotic pressure changes within the cell, opening in response to stretch forces in the membrane lipid bilayer, without the need for other proteins. Contributes to normal resistance to hypoosmotic shock. Forms an ion channel of 1.0 nanosiemens conductance with a slight preference for anions.</text>
</comment>
<dbReference type="CDD" id="cd00038">
    <property type="entry name" value="CAP_ED"/>
    <property type="match status" value="1"/>
</dbReference>
<reference evidence="7" key="2">
    <citation type="submission" date="2021-01" db="EMBL/GenBank/DDBJ databases">
        <authorList>
            <person name="Mieszkin S."/>
            <person name="Pouder E."/>
            <person name="Alain K."/>
        </authorList>
    </citation>
    <scope>NUCLEOTIDE SEQUENCE</scope>
    <source>
        <strain evidence="7">HW T2.11</strain>
    </source>
</reference>
<dbReference type="Gene3D" id="1.10.287.1260">
    <property type="match status" value="1"/>
</dbReference>
<dbReference type="InterPro" id="IPR045275">
    <property type="entry name" value="MscS_archaea/bacteria_type"/>
</dbReference>
<keyword evidence="5" id="KW-0406">Ion transport</keyword>
<dbReference type="InterPro" id="IPR016846">
    <property type="entry name" value="cNMP-bd_ion_channel"/>
</dbReference>
<comment type="caution">
    <text evidence="5">Lacks conserved residue(s) required for the propagation of feature annotation.</text>
</comment>
<dbReference type="PROSITE" id="PS50042">
    <property type="entry name" value="CNMP_BINDING_3"/>
    <property type="match status" value="1"/>
</dbReference>
<dbReference type="PIRSF" id="PIRSF026673">
    <property type="entry name" value="UCP026673_ion_chan"/>
    <property type="match status" value="1"/>
</dbReference>
<gene>
    <name evidence="7" type="ORF">ASILVAE211_08060</name>
</gene>
<comment type="subcellular location">
    <subcellularLocation>
        <location evidence="5">Cell inner membrane</location>
        <topology evidence="5">Multi-pass membrane protein</topology>
    </subcellularLocation>
    <subcellularLocation>
        <location evidence="1">Membrane</location>
    </subcellularLocation>
</comment>
<protein>
    <recommendedName>
        <fullName evidence="5">Small-conductance mechanosensitive channel</fullName>
    </recommendedName>
</protein>
<reference evidence="7" key="1">
    <citation type="journal article" date="2021" name="Microorganisms">
        <title>Acidisoma silvae sp. nov. and Acidisomacellulosilytica sp. nov., Two Acidophilic Bacteria Isolated from Decaying Wood, Hydrolyzing Cellulose and Producing Poly-3-hydroxybutyrate.</title>
        <authorList>
            <person name="Mieszkin S."/>
            <person name="Pouder E."/>
            <person name="Uroz S."/>
            <person name="Simon-Colin C."/>
            <person name="Alain K."/>
        </authorList>
    </citation>
    <scope>NUCLEOTIDE SEQUENCE</scope>
    <source>
        <strain evidence="7">HW T2.11</strain>
    </source>
</reference>
<dbReference type="InterPro" id="IPR014710">
    <property type="entry name" value="RmlC-like_jellyroll"/>
</dbReference>
<keyword evidence="5" id="KW-0407">Ion channel</keyword>
<evidence type="ECO:0000259" key="6">
    <source>
        <dbReference type="PROSITE" id="PS50042"/>
    </source>
</evidence>
<dbReference type="Pfam" id="PF00027">
    <property type="entry name" value="cNMP_binding"/>
    <property type="match status" value="1"/>
</dbReference>
<dbReference type="EMBL" id="JAESVB010000003">
    <property type="protein sequence ID" value="MCB8875131.1"/>
    <property type="molecule type" value="Genomic_DNA"/>
</dbReference>
<evidence type="ECO:0000313" key="8">
    <source>
        <dbReference type="Proteomes" id="UP000708298"/>
    </source>
</evidence>
<dbReference type="GO" id="GO:0008381">
    <property type="term" value="F:mechanosensitive monoatomic ion channel activity"/>
    <property type="evidence" value="ECO:0007669"/>
    <property type="project" value="InterPro"/>
</dbReference>
<comment type="subunit">
    <text evidence="5">Homoheptamer.</text>
</comment>
<feature type="transmembrane region" description="Helical" evidence="5">
    <location>
        <begin position="82"/>
        <end position="100"/>
    </location>
</feature>
<evidence type="ECO:0000256" key="5">
    <source>
        <dbReference type="RuleBase" id="RU369025"/>
    </source>
</evidence>
<evidence type="ECO:0000256" key="1">
    <source>
        <dbReference type="ARBA" id="ARBA00004370"/>
    </source>
</evidence>
<keyword evidence="3 5" id="KW-1133">Transmembrane helix</keyword>
<keyword evidence="5" id="KW-0997">Cell inner membrane</keyword>
<dbReference type="GO" id="GO:0005886">
    <property type="term" value="C:plasma membrane"/>
    <property type="evidence" value="ECO:0007669"/>
    <property type="project" value="UniProtKB-SubCell"/>
</dbReference>
<dbReference type="Gene3D" id="2.30.30.60">
    <property type="match status" value="1"/>
</dbReference>
<keyword evidence="4 5" id="KW-0472">Membrane</keyword>
<organism evidence="7 8">
    <name type="scientific">Acidisoma silvae</name>
    <dbReference type="NCBI Taxonomy" id="2802396"/>
    <lineage>
        <taxon>Bacteria</taxon>
        <taxon>Pseudomonadati</taxon>
        <taxon>Pseudomonadota</taxon>
        <taxon>Alphaproteobacteria</taxon>
        <taxon>Acetobacterales</taxon>
        <taxon>Acidocellaceae</taxon>
        <taxon>Acidisoma</taxon>
    </lineage>
</organism>
<dbReference type="Proteomes" id="UP000708298">
    <property type="component" value="Unassembled WGS sequence"/>
</dbReference>
<feature type="transmembrane region" description="Helical" evidence="5">
    <location>
        <begin position="12"/>
        <end position="30"/>
    </location>
</feature>
<feature type="domain" description="Cyclic nucleotide-binding" evidence="6">
    <location>
        <begin position="341"/>
        <end position="439"/>
    </location>
</feature>
<feature type="transmembrane region" description="Helical" evidence="5">
    <location>
        <begin position="42"/>
        <end position="62"/>
    </location>
</feature>
<dbReference type="InterPro" id="IPR006685">
    <property type="entry name" value="MscS_channel_2nd"/>
</dbReference>
<dbReference type="InterPro" id="IPR010920">
    <property type="entry name" value="LSM_dom_sf"/>
</dbReference>
<evidence type="ECO:0000256" key="4">
    <source>
        <dbReference type="ARBA" id="ARBA00023136"/>
    </source>
</evidence>
<evidence type="ECO:0000313" key="7">
    <source>
        <dbReference type="EMBL" id="MCB8875131.1"/>
    </source>
</evidence>
<dbReference type="AlphaFoldDB" id="A0A964DYG1"/>
<dbReference type="InterPro" id="IPR023408">
    <property type="entry name" value="MscS_beta-dom_sf"/>
</dbReference>
<dbReference type="SUPFAM" id="SSF51206">
    <property type="entry name" value="cAMP-binding domain-like"/>
    <property type="match status" value="1"/>
</dbReference>
<dbReference type="PANTHER" id="PTHR30221">
    <property type="entry name" value="SMALL-CONDUCTANCE MECHANOSENSITIVE CHANNEL"/>
    <property type="match status" value="1"/>
</dbReference>
<dbReference type="Gene3D" id="2.60.120.10">
    <property type="entry name" value="Jelly Rolls"/>
    <property type="match status" value="1"/>
</dbReference>
<keyword evidence="5" id="KW-0813">Transport</keyword>
<sequence>MATTGLMETELTLHIVASTLLAAALVVGRLRPAWPVWFKLLWRYLVFAVLTIVVQRLMVSPLHPHYSPIYSGRSFWDHVIEAGWWVLVAGVAISVVRIVVVLEHRPRETQMVSDLIAGAIGVATLLAIVNFVFGVPIAGLVATSGVIAIVLGLASQNTLADVFSGIAVGLERPYKPGDLLWIEGGIEGHVTQVNWRSTQIATGHGNIAIVPNSVIAKARLVNRSLPVMTRGDTLEIKLDPGIPPEQALTTLEAAIQSAVLPLSIPAPSVICTGLHPHGVSYSISYSVSSSALLGAARSEIWTQIHRHLRHAHIAFAAAEGTERPVSAGTPSPAELLEQSDLFGILPEKDRSELAEHFKEQVLQPGDRLMEEGGKPQYLFLIASGVVEVTRNTATGPHLLRRMSPGESLGAIGLITDTPHGATATAITPVRVFRMNKTAIAAAIATSPELAAGLEDLAHRSQAVIARDMAAEEPQDRQPPDELRIKLRKFLRLLSG</sequence>
<keyword evidence="2 5" id="KW-0812">Transmembrane</keyword>
<dbReference type="RefSeq" id="WP_227320805.1">
    <property type="nucleotide sequence ID" value="NZ_JAESVB010000003.1"/>
</dbReference>
<proteinExistence type="inferred from homology"/>
<evidence type="ECO:0000256" key="2">
    <source>
        <dbReference type="ARBA" id="ARBA00022692"/>
    </source>
</evidence>
<accession>A0A964DYG1</accession>
<comment type="caution">
    <text evidence="7">The sequence shown here is derived from an EMBL/GenBank/DDBJ whole genome shotgun (WGS) entry which is preliminary data.</text>
</comment>
<dbReference type="InterPro" id="IPR018490">
    <property type="entry name" value="cNMP-bd_dom_sf"/>
</dbReference>
<name>A0A964DYG1_9PROT</name>
<comment type="similarity">
    <text evidence="5">Belongs to the MscS (TC 1.A.23) family.</text>
</comment>